<dbReference type="SUPFAM" id="SSF81901">
    <property type="entry name" value="HCP-like"/>
    <property type="match status" value="4"/>
</dbReference>
<dbReference type="GO" id="GO:0036503">
    <property type="term" value="P:ERAD pathway"/>
    <property type="evidence" value="ECO:0007669"/>
    <property type="project" value="TreeGrafter"/>
</dbReference>
<evidence type="ECO:0000313" key="2">
    <source>
        <dbReference type="EMBL" id="KZN34393.1"/>
    </source>
</evidence>
<feature type="compositionally biased region" description="Basic and acidic residues" evidence="1">
    <location>
        <begin position="941"/>
        <end position="956"/>
    </location>
</feature>
<gene>
    <name evidence="2" type="ORF">N475_19130</name>
</gene>
<proteinExistence type="predicted"/>
<dbReference type="InterPro" id="IPR006597">
    <property type="entry name" value="Sel1-like"/>
</dbReference>
<evidence type="ECO:0000256" key="1">
    <source>
        <dbReference type="SAM" id="MobiDB-lite"/>
    </source>
</evidence>
<dbReference type="PATRIC" id="fig|1365250.3.peg.3519"/>
<dbReference type="Pfam" id="PF08238">
    <property type="entry name" value="Sel1"/>
    <property type="match status" value="19"/>
</dbReference>
<sequence>MQEHDVAGSLCFNVCRLDFCMKLLALALFTILLSGCNAVPKSASPDLLFIEPTNISGDALVAQSYFLLAKEAHRLEDLDYEFELLNELSDHQYGPAQLEIAEKLLKGQGKQYVDGDALSWVQKAIDNNHIPAILYLAKWYQYGGNGVEVDLKKSMELYAKAIELGEPSAATELGYIFLDHWRTDKGYETAKQLLANAAYYGEAKALCGLGRVYQDASLLRDITKAAEYFEVSYIRGYKLCAFELGYLHHKITNDLTRAYSWYKRAASSGSADALNNLGLMYNQGEGVAVNLKKARAYFEQATELGSHLSFGNLGRLYEFGEGVVQSFEQAAKYYERGIELGDAQSMHNMASLYNKGSGVEQNRDKALELFELAAQQGNQFSAFNLGNAYLYGNGKEQNSKLAFEYYVKSAKFGFSPAYCQAADVIISEDWQKAKSYYYEGAKLGQGDCAEKLTNYMRIRQERDLPIITLLISLATRGVAVAHRELGVIYHYGDFGEAVNFEKAKNYYLEAGKLGEGLAYANLGYLYEEGEHVGQDIQMAASLYVKSVELGNALGQNNLGTFYLNGVVFEKNIDRAIDLYEQAVRGGNVFAMMNLADVYSNYASHQNQNRACELYKSAFELDYQGAITKYSHCVFELESNPEGAYKILESGAQKGCQLCVVKQVELALEGHVKNKPLSFVIQTLESASTKGNANASLKLAELYESGEYVSQSYEKALYWFQRAVANGQLDALNKVAQYYWDGKGTEHDEQRAINAISQLAEAQNYNVASFVGEHYYYGVNVDEDVGKARQYFLQAAQQDDDIALNNLGVIYRDGLRVEVDTDRALTYFKRSAELGLPDAMHNLGALNLKLNQDLKGLAWLLKAAKQNHSESYVLLGAYYANQKADRDAQKKAVKWLQLAADDNLPEGMYQLAMLLKQQNSNKLTAEATKWLEAAASSGHQRAKNELSDKNTDFKYEK</sequence>
<dbReference type="Proteomes" id="UP000076643">
    <property type="component" value="Unassembled WGS sequence"/>
</dbReference>
<accession>A0A161ZVC2</accession>
<dbReference type="PANTHER" id="PTHR11102:SF160">
    <property type="entry name" value="ERAD-ASSOCIATED E3 UBIQUITIN-PROTEIN LIGASE COMPONENT HRD3"/>
    <property type="match status" value="1"/>
</dbReference>
<evidence type="ECO:0000313" key="3">
    <source>
        <dbReference type="Proteomes" id="UP000076643"/>
    </source>
</evidence>
<dbReference type="Gene3D" id="1.25.40.10">
    <property type="entry name" value="Tetratricopeptide repeat domain"/>
    <property type="match status" value="4"/>
</dbReference>
<protein>
    <submittedName>
        <fullName evidence="2">Uncharacterized protein</fullName>
    </submittedName>
</protein>
<organism evidence="2 3">
    <name type="scientific">Pseudoalteromonas luteoviolacea DSM 6061</name>
    <dbReference type="NCBI Taxonomy" id="1365250"/>
    <lineage>
        <taxon>Bacteria</taxon>
        <taxon>Pseudomonadati</taxon>
        <taxon>Pseudomonadota</taxon>
        <taxon>Gammaproteobacteria</taxon>
        <taxon>Alteromonadales</taxon>
        <taxon>Pseudoalteromonadaceae</taxon>
        <taxon>Pseudoalteromonas</taxon>
    </lineage>
</organism>
<dbReference type="InterPro" id="IPR011990">
    <property type="entry name" value="TPR-like_helical_dom_sf"/>
</dbReference>
<name>A0A161ZVC2_9GAMM</name>
<comment type="caution">
    <text evidence="2">The sequence shown here is derived from an EMBL/GenBank/DDBJ whole genome shotgun (WGS) entry which is preliminary data.</text>
</comment>
<dbReference type="PANTHER" id="PTHR11102">
    <property type="entry name" value="SEL-1-LIKE PROTEIN"/>
    <property type="match status" value="1"/>
</dbReference>
<dbReference type="SMART" id="SM00671">
    <property type="entry name" value="SEL1"/>
    <property type="match status" value="21"/>
</dbReference>
<feature type="region of interest" description="Disordered" evidence="1">
    <location>
        <begin position="933"/>
        <end position="956"/>
    </location>
</feature>
<reference evidence="2 3" key="1">
    <citation type="submission" date="2013-07" db="EMBL/GenBank/DDBJ databases">
        <title>Comparative Genomic and Metabolomic Analysis of Twelve Strains of Pseudoalteromonas luteoviolacea.</title>
        <authorList>
            <person name="Vynne N.G."/>
            <person name="Mansson M."/>
            <person name="Gram L."/>
        </authorList>
    </citation>
    <scope>NUCLEOTIDE SEQUENCE [LARGE SCALE GENOMIC DNA]</scope>
    <source>
        <strain evidence="2 3">DSM 6061</strain>
    </source>
</reference>
<dbReference type="AlphaFoldDB" id="A0A161ZVC2"/>
<keyword evidence="3" id="KW-1185">Reference proteome</keyword>
<dbReference type="InterPro" id="IPR050767">
    <property type="entry name" value="Sel1_AlgK"/>
</dbReference>
<dbReference type="EMBL" id="AUYB01000118">
    <property type="protein sequence ID" value="KZN34393.1"/>
    <property type="molecule type" value="Genomic_DNA"/>
</dbReference>